<keyword evidence="3" id="KW-0964">Secreted</keyword>
<keyword evidence="9" id="KW-1185">Reference proteome</keyword>
<dbReference type="GO" id="GO:0016788">
    <property type="term" value="F:hydrolase activity, acting on ester bonds"/>
    <property type="evidence" value="ECO:0007669"/>
    <property type="project" value="InterPro"/>
</dbReference>
<evidence type="ECO:0000313" key="10">
    <source>
        <dbReference type="RefSeq" id="XP_004506365.1"/>
    </source>
</evidence>
<dbReference type="InterPro" id="IPR001087">
    <property type="entry name" value="GDSL"/>
</dbReference>
<dbReference type="AlphaFoldDB" id="A0A1S2YKY6"/>
<feature type="chain" id="PRO_5010280681" evidence="8">
    <location>
        <begin position="30"/>
        <end position="366"/>
    </location>
</feature>
<dbReference type="KEGG" id="cam:101507214"/>
<dbReference type="OrthoDB" id="1600564at2759"/>
<gene>
    <name evidence="10" type="primary">LOC101507214</name>
</gene>
<evidence type="ECO:0000256" key="5">
    <source>
        <dbReference type="ARBA" id="ARBA00022801"/>
    </source>
</evidence>
<dbReference type="PaxDb" id="3827-XP_004506365.1"/>
<reference evidence="9" key="1">
    <citation type="journal article" date="2013" name="Nat. Biotechnol.">
        <title>Draft genome sequence of chickpea (Cicer arietinum) provides a resource for trait improvement.</title>
        <authorList>
            <person name="Varshney R.K."/>
            <person name="Song C."/>
            <person name="Saxena R.K."/>
            <person name="Azam S."/>
            <person name="Yu S."/>
            <person name="Sharpe A.G."/>
            <person name="Cannon S."/>
            <person name="Baek J."/>
            <person name="Rosen B.D."/>
            <person name="Tar'an B."/>
            <person name="Millan T."/>
            <person name="Zhang X."/>
            <person name="Ramsay L.D."/>
            <person name="Iwata A."/>
            <person name="Wang Y."/>
            <person name="Nelson W."/>
            <person name="Farmer A.D."/>
            <person name="Gaur P.M."/>
            <person name="Soderlund C."/>
            <person name="Penmetsa R.V."/>
            <person name="Xu C."/>
            <person name="Bharti A.K."/>
            <person name="He W."/>
            <person name="Winter P."/>
            <person name="Zhao S."/>
            <person name="Hane J.K."/>
            <person name="Carrasquilla-Garcia N."/>
            <person name="Condie J.A."/>
            <person name="Upadhyaya H.D."/>
            <person name="Luo M.C."/>
            <person name="Thudi M."/>
            <person name="Gowda C.L."/>
            <person name="Singh N.P."/>
            <person name="Lichtenzveig J."/>
            <person name="Gali K.K."/>
            <person name="Rubio J."/>
            <person name="Nadarajan N."/>
            <person name="Dolezel J."/>
            <person name="Bansal K.C."/>
            <person name="Xu X."/>
            <person name="Edwards D."/>
            <person name="Zhang G."/>
            <person name="Kahl G."/>
            <person name="Gil J."/>
            <person name="Singh K.B."/>
            <person name="Datta S.K."/>
            <person name="Jackson S.A."/>
            <person name="Wang J."/>
            <person name="Cook D.R."/>
        </authorList>
    </citation>
    <scope>NUCLEOTIDE SEQUENCE [LARGE SCALE GENOMIC DNA]</scope>
    <source>
        <strain evidence="9">cv. CDC Frontier</strain>
    </source>
</reference>
<evidence type="ECO:0000256" key="4">
    <source>
        <dbReference type="ARBA" id="ARBA00022729"/>
    </source>
</evidence>
<keyword evidence="6" id="KW-0442">Lipid degradation</keyword>
<dbReference type="InterPro" id="IPR035669">
    <property type="entry name" value="SGNH_plant_lipase-like"/>
</dbReference>
<dbReference type="InterPro" id="IPR051238">
    <property type="entry name" value="GDSL_esterase/lipase"/>
</dbReference>
<dbReference type="Gene3D" id="3.40.50.1110">
    <property type="entry name" value="SGNH hydrolase"/>
    <property type="match status" value="1"/>
</dbReference>
<evidence type="ECO:0000256" key="8">
    <source>
        <dbReference type="SAM" id="SignalP"/>
    </source>
</evidence>
<dbReference type="PANTHER" id="PTHR45650:SF8">
    <property type="entry name" value="GDSL ESTERASE_LIPASE"/>
    <property type="match status" value="1"/>
</dbReference>
<keyword evidence="7" id="KW-0443">Lipid metabolism</keyword>
<proteinExistence type="inferred from homology"/>
<dbReference type="InterPro" id="IPR036514">
    <property type="entry name" value="SGNH_hydro_sf"/>
</dbReference>
<dbReference type="RefSeq" id="XP_004506365.1">
    <property type="nucleotide sequence ID" value="XM_004506308.2"/>
</dbReference>
<organism evidence="9 10">
    <name type="scientific">Cicer arietinum</name>
    <name type="common">Chickpea</name>
    <name type="synonym">Garbanzo</name>
    <dbReference type="NCBI Taxonomy" id="3827"/>
    <lineage>
        <taxon>Eukaryota</taxon>
        <taxon>Viridiplantae</taxon>
        <taxon>Streptophyta</taxon>
        <taxon>Embryophyta</taxon>
        <taxon>Tracheophyta</taxon>
        <taxon>Spermatophyta</taxon>
        <taxon>Magnoliopsida</taxon>
        <taxon>eudicotyledons</taxon>
        <taxon>Gunneridae</taxon>
        <taxon>Pentapetalae</taxon>
        <taxon>rosids</taxon>
        <taxon>fabids</taxon>
        <taxon>Fabales</taxon>
        <taxon>Fabaceae</taxon>
        <taxon>Papilionoideae</taxon>
        <taxon>50 kb inversion clade</taxon>
        <taxon>NPAAA clade</taxon>
        <taxon>Hologalegina</taxon>
        <taxon>IRL clade</taxon>
        <taxon>Cicereae</taxon>
        <taxon>Cicer</taxon>
    </lineage>
</organism>
<evidence type="ECO:0000256" key="7">
    <source>
        <dbReference type="ARBA" id="ARBA00023098"/>
    </source>
</evidence>
<dbReference type="GO" id="GO:0005576">
    <property type="term" value="C:extracellular region"/>
    <property type="evidence" value="ECO:0007669"/>
    <property type="project" value="UniProtKB-SubCell"/>
</dbReference>
<name>A0A1S2YKY6_CICAR</name>
<dbReference type="Pfam" id="PF00657">
    <property type="entry name" value="Lipase_GDSL"/>
    <property type="match status" value="1"/>
</dbReference>
<accession>A0A1S2YKY6</accession>
<protein>
    <submittedName>
        <fullName evidence="10">GDSL esterase/lipase At1g71250</fullName>
    </submittedName>
</protein>
<dbReference type="STRING" id="3827.A0A1S2YKY6"/>
<reference evidence="10" key="2">
    <citation type="submission" date="2025-08" db="UniProtKB">
        <authorList>
            <consortium name="RefSeq"/>
        </authorList>
    </citation>
    <scope>IDENTIFICATION</scope>
    <source>
        <tissue evidence="10">Etiolated seedlings</tissue>
    </source>
</reference>
<keyword evidence="4 8" id="KW-0732">Signal</keyword>
<dbReference type="CDD" id="cd01837">
    <property type="entry name" value="SGNH_plant_lipase_like"/>
    <property type="match status" value="1"/>
</dbReference>
<evidence type="ECO:0000256" key="1">
    <source>
        <dbReference type="ARBA" id="ARBA00004613"/>
    </source>
</evidence>
<dbReference type="GO" id="GO:0016042">
    <property type="term" value="P:lipid catabolic process"/>
    <property type="evidence" value="ECO:0007669"/>
    <property type="project" value="UniProtKB-KW"/>
</dbReference>
<dbReference type="Proteomes" id="UP000087171">
    <property type="component" value="Chromosome Ca6"/>
</dbReference>
<keyword evidence="5" id="KW-0378">Hydrolase</keyword>
<feature type="signal peptide" evidence="8">
    <location>
        <begin position="1"/>
        <end position="29"/>
    </location>
</feature>
<evidence type="ECO:0000256" key="3">
    <source>
        <dbReference type="ARBA" id="ARBA00022525"/>
    </source>
</evidence>
<comment type="subcellular location">
    <subcellularLocation>
        <location evidence="1">Secreted</location>
    </subcellularLocation>
</comment>
<dbReference type="GeneID" id="101507214"/>
<dbReference type="PANTHER" id="PTHR45650">
    <property type="entry name" value="GDSL-LIKE LIPASE/ACYLHYDROLASE-RELATED"/>
    <property type="match status" value="1"/>
</dbReference>
<evidence type="ECO:0000256" key="6">
    <source>
        <dbReference type="ARBA" id="ARBA00022963"/>
    </source>
</evidence>
<dbReference type="eggNOG" id="ENOG502QQWI">
    <property type="taxonomic scope" value="Eukaryota"/>
</dbReference>
<evidence type="ECO:0000256" key="2">
    <source>
        <dbReference type="ARBA" id="ARBA00008668"/>
    </source>
</evidence>
<evidence type="ECO:0000313" key="9">
    <source>
        <dbReference type="Proteomes" id="UP000087171"/>
    </source>
</evidence>
<comment type="similarity">
    <text evidence="2">Belongs to the 'GDSL' lipolytic enzyme family.</text>
</comment>
<sequence>MKDIKGLCENMVLLILMLLCFNGVVEVNSQRVPALFVFGDSVVDVGNNNFLRTLARSNFYPYGIDYSKGNTGRFSNGKSLIDFIGDMLGVPSPPPFLDPSSVGSKILNGVNYASASSGILDDSGRHYGERHSLNRQVLNFESTLNQYRTMMNATTLNQYLAKSLAIVVTGSNDYINNYLLPGLYASSLNYSAPQFGNLLVNSYMQQIQALYNLGLRKFFLAGIGPIGCIPNQRASPLAPLGRCFDLLNQMVGTFNTGLRSMVDQMNKDHPDSISVYGNTYGIFGDIINNPSAYEFNVIDRACCGLGRSGGQISCLPYQLPCANRNQYVFWDAFHPTQSAVYVFAWRAVNGPENDCHPINIQQMASI</sequence>